<dbReference type="Proteomes" id="UP001055114">
    <property type="component" value="Unassembled WGS sequence"/>
</dbReference>
<accession>A0AA37KAU3</accession>
<sequence length="238" mass="27120">MRTLTSKVWICVLIGWLSVVSAYGQITDSATLPVLQKDVADQTARLVAISGVQIVEAEQMEDLARFTEEWVEMNEAVQNGLRTFGQNGWEDGPQSTVDVAFEDFWLVKGLWKQIRQMVSLYGDYLSGFEHMDFAVNALRTETMDVFITQGYNTIGVFNNMMGIIKDRTSAHPQMTIRQCFTKGEDMKRQVTSINNALKWQLRRVHDYSLMNNTLDPFKCQDIPAKGDNDFDPAKANRM</sequence>
<proteinExistence type="predicted"/>
<dbReference type="EMBL" id="BQNZ01000003">
    <property type="protein sequence ID" value="GKH73344.1"/>
    <property type="molecule type" value="Genomic_DNA"/>
</dbReference>
<evidence type="ECO:0000313" key="2">
    <source>
        <dbReference type="Proteomes" id="UP001055114"/>
    </source>
</evidence>
<evidence type="ECO:0000313" key="1">
    <source>
        <dbReference type="EMBL" id="GKH73344.1"/>
    </source>
</evidence>
<organism evidence="1 2">
    <name type="scientific">Parabacteroides merdae</name>
    <dbReference type="NCBI Taxonomy" id="46503"/>
    <lineage>
        <taxon>Bacteria</taxon>
        <taxon>Pseudomonadati</taxon>
        <taxon>Bacteroidota</taxon>
        <taxon>Bacteroidia</taxon>
        <taxon>Bacteroidales</taxon>
        <taxon>Tannerellaceae</taxon>
        <taxon>Parabacteroides</taxon>
    </lineage>
</organism>
<dbReference type="RefSeq" id="WP_122298312.1">
    <property type="nucleotide sequence ID" value="NZ_BQNZ01000003.1"/>
</dbReference>
<comment type="caution">
    <text evidence="1">The sequence shown here is derived from an EMBL/GenBank/DDBJ whole genome shotgun (WGS) entry which is preliminary data.</text>
</comment>
<dbReference type="AlphaFoldDB" id="A0AA37KAU3"/>
<name>A0AA37KAU3_9BACT</name>
<protein>
    <submittedName>
        <fullName evidence="1">Uncharacterized protein</fullName>
    </submittedName>
</protein>
<reference evidence="1" key="1">
    <citation type="submission" date="2022-01" db="EMBL/GenBank/DDBJ databases">
        <title>Novel bile acid biosynthetic pathways are enriched in the microbiome of centenarians.</title>
        <authorList>
            <person name="Sato Y."/>
            <person name="Atarashi K."/>
            <person name="Plichta R.D."/>
            <person name="Arai Y."/>
            <person name="Sasajima S."/>
            <person name="Kearney M.S."/>
            <person name="Suda W."/>
            <person name="Takeshita K."/>
            <person name="Sasaki T."/>
            <person name="Okamoto S."/>
            <person name="Skelly N.A."/>
            <person name="Okamura Y."/>
            <person name="Vlamakis H."/>
            <person name="Li Y."/>
            <person name="Tanoue T."/>
            <person name="Takei H."/>
            <person name="Nittono H."/>
            <person name="Narushima S."/>
            <person name="Irie J."/>
            <person name="Itoh H."/>
            <person name="Moriya K."/>
            <person name="Sugiura Y."/>
            <person name="Suematsu M."/>
            <person name="Moritoki N."/>
            <person name="Shibata S."/>
            <person name="Littman R.D."/>
            <person name="Fischbach A.M."/>
            <person name="Uwamino Y."/>
            <person name="Inoue T."/>
            <person name="Honda A."/>
            <person name="Hattori M."/>
            <person name="Murai T."/>
            <person name="Xavier J.R."/>
            <person name="Hirose N."/>
            <person name="Honda K."/>
        </authorList>
    </citation>
    <scope>NUCLEOTIDE SEQUENCE</scope>
    <source>
        <strain evidence="1">CE91-St3</strain>
    </source>
</reference>
<gene>
    <name evidence="1" type="ORF">CE91St3_32070</name>
</gene>